<dbReference type="Proteomes" id="UP000439994">
    <property type="component" value="Unassembled WGS sequence"/>
</dbReference>
<accession>A0A6N8F8P2</accession>
<comment type="similarity">
    <text evidence="1">Belongs to the ABC transporter superfamily.</text>
</comment>
<evidence type="ECO:0000256" key="3">
    <source>
        <dbReference type="ARBA" id="ARBA00022741"/>
    </source>
</evidence>
<evidence type="ECO:0000256" key="2">
    <source>
        <dbReference type="ARBA" id="ARBA00022448"/>
    </source>
</evidence>
<dbReference type="PANTHER" id="PTHR42798:SF2">
    <property type="entry name" value="ABC TRANSPORTER ATP-BINDING PROTEIN MG467-RELATED"/>
    <property type="match status" value="1"/>
</dbReference>
<dbReference type="AlphaFoldDB" id="A0A6N8F8P2"/>
<dbReference type="InterPro" id="IPR003593">
    <property type="entry name" value="AAA+_ATPase"/>
</dbReference>
<organism evidence="6 7">
    <name type="scientific">Psychrosphaera haliotis</name>
    <dbReference type="NCBI Taxonomy" id="555083"/>
    <lineage>
        <taxon>Bacteria</taxon>
        <taxon>Pseudomonadati</taxon>
        <taxon>Pseudomonadota</taxon>
        <taxon>Gammaproteobacteria</taxon>
        <taxon>Alteromonadales</taxon>
        <taxon>Pseudoalteromonadaceae</taxon>
        <taxon>Psychrosphaera</taxon>
    </lineage>
</organism>
<dbReference type="PROSITE" id="PS00211">
    <property type="entry name" value="ABC_TRANSPORTER_1"/>
    <property type="match status" value="1"/>
</dbReference>
<dbReference type="OrthoDB" id="9802264at2"/>
<keyword evidence="7" id="KW-1185">Reference proteome</keyword>
<dbReference type="CDD" id="cd03255">
    <property type="entry name" value="ABC_MJ0796_LolCDE_FtsE"/>
    <property type="match status" value="1"/>
</dbReference>
<feature type="domain" description="ABC transporter" evidence="5">
    <location>
        <begin position="5"/>
        <end position="237"/>
    </location>
</feature>
<keyword evidence="2" id="KW-0813">Transport</keyword>
<dbReference type="Pfam" id="PF00005">
    <property type="entry name" value="ABC_tran"/>
    <property type="match status" value="1"/>
</dbReference>
<keyword evidence="4 6" id="KW-0067">ATP-binding</keyword>
<sequence length="237" mass="26165">MSAIVSVKNLSFSYESTTKKKAVSVENNILEIPEFSINAGEHVFLFGPSGSGKSTLLNILTGLLLPSSGQVKILEQDWSSLKGKTRDAFRANHIGFVFQQLNLIPYLDVLDNILLGAEFGQQNRPKHQLIEQAKQLMNDLQLPESLLLKPARQLSVGQQQRVAIARALIKEPELLIADEPTSALDEANRNAFLKVLFELAEKNNTTLVFVSHDQTLASQFKRVVGIQSINKASKSGE</sequence>
<dbReference type="SMART" id="SM00382">
    <property type="entry name" value="AAA"/>
    <property type="match status" value="1"/>
</dbReference>
<dbReference type="Gene3D" id="3.40.50.300">
    <property type="entry name" value="P-loop containing nucleotide triphosphate hydrolases"/>
    <property type="match status" value="1"/>
</dbReference>
<dbReference type="RefSeq" id="WP_155695713.1">
    <property type="nucleotide sequence ID" value="NZ_WOCD01000003.1"/>
</dbReference>
<evidence type="ECO:0000256" key="4">
    <source>
        <dbReference type="ARBA" id="ARBA00022840"/>
    </source>
</evidence>
<keyword evidence="3" id="KW-0547">Nucleotide-binding</keyword>
<dbReference type="InterPro" id="IPR003439">
    <property type="entry name" value="ABC_transporter-like_ATP-bd"/>
</dbReference>
<dbReference type="EMBL" id="WOCD01000003">
    <property type="protein sequence ID" value="MUH72544.1"/>
    <property type="molecule type" value="Genomic_DNA"/>
</dbReference>
<dbReference type="PANTHER" id="PTHR42798">
    <property type="entry name" value="LIPOPROTEIN-RELEASING SYSTEM ATP-BINDING PROTEIN LOLD"/>
    <property type="match status" value="1"/>
</dbReference>
<evidence type="ECO:0000313" key="7">
    <source>
        <dbReference type="Proteomes" id="UP000439994"/>
    </source>
</evidence>
<evidence type="ECO:0000313" key="6">
    <source>
        <dbReference type="EMBL" id="MUH72544.1"/>
    </source>
</evidence>
<dbReference type="GO" id="GO:0005524">
    <property type="term" value="F:ATP binding"/>
    <property type="evidence" value="ECO:0007669"/>
    <property type="project" value="UniProtKB-KW"/>
</dbReference>
<dbReference type="InterPro" id="IPR017911">
    <property type="entry name" value="MacB-like_ATP-bd"/>
</dbReference>
<dbReference type="InterPro" id="IPR017871">
    <property type="entry name" value="ABC_transporter-like_CS"/>
</dbReference>
<reference evidence="6 7" key="1">
    <citation type="submission" date="2019-11" db="EMBL/GenBank/DDBJ databases">
        <title>P. haliotis isolates from Z. marina roots.</title>
        <authorList>
            <person name="Cohen M."/>
            <person name="Jospin G."/>
            <person name="Eisen J.A."/>
            <person name="Coil D.A."/>
        </authorList>
    </citation>
    <scope>NUCLEOTIDE SEQUENCE [LARGE SCALE GENOMIC DNA]</scope>
    <source>
        <strain evidence="6 7">UCD-MCMsp1aY</strain>
    </source>
</reference>
<dbReference type="PROSITE" id="PS50893">
    <property type="entry name" value="ABC_TRANSPORTER_2"/>
    <property type="match status" value="1"/>
</dbReference>
<protein>
    <submittedName>
        <fullName evidence="6">ATP-binding cassette domain-containing protein</fullName>
    </submittedName>
</protein>
<dbReference type="GO" id="GO:0016887">
    <property type="term" value="F:ATP hydrolysis activity"/>
    <property type="evidence" value="ECO:0007669"/>
    <property type="project" value="InterPro"/>
</dbReference>
<evidence type="ECO:0000259" key="5">
    <source>
        <dbReference type="PROSITE" id="PS50893"/>
    </source>
</evidence>
<dbReference type="InterPro" id="IPR027417">
    <property type="entry name" value="P-loop_NTPase"/>
</dbReference>
<dbReference type="SUPFAM" id="SSF52540">
    <property type="entry name" value="P-loop containing nucleoside triphosphate hydrolases"/>
    <property type="match status" value="1"/>
</dbReference>
<evidence type="ECO:0000256" key="1">
    <source>
        <dbReference type="ARBA" id="ARBA00005417"/>
    </source>
</evidence>
<proteinExistence type="inferred from homology"/>
<comment type="caution">
    <text evidence="6">The sequence shown here is derived from an EMBL/GenBank/DDBJ whole genome shotgun (WGS) entry which is preliminary data.</text>
</comment>
<gene>
    <name evidence="6" type="ORF">GNP35_08600</name>
</gene>
<name>A0A6N8F8P2_9GAMM</name>